<dbReference type="PANTHER" id="PTHR12604">
    <property type="entry name" value="KU AUTOANTIGEN DNA HELICASE"/>
    <property type="match status" value="1"/>
</dbReference>
<dbReference type="Pfam" id="PF08785">
    <property type="entry name" value="Ku_PK_bind"/>
    <property type="match status" value="1"/>
</dbReference>
<keyword evidence="10" id="KW-0158">Chromosome</keyword>
<dbReference type="GO" id="GO:0003684">
    <property type="term" value="F:damaged DNA binding"/>
    <property type="evidence" value="ECO:0007669"/>
    <property type="project" value="InterPro"/>
</dbReference>
<evidence type="ECO:0000256" key="13">
    <source>
        <dbReference type="ARBA" id="ARBA00023204"/>
    </source>
</evidence>
<protein>
    <recommendedName>
        <fullName evidence="4">ATP-dependent DNA helicase II subunit 2</fullName>
    </recommendedName>
    <alternativeName>
        <fullName evidence="15">ATP-dependent DNA helicase II subunit Ku80</fullName>
    </alternativeName>
</protein>
<dbReference type="CDD" id="cd00873">
    <property type="entry name" value="KU80"/>
    <property type="match status" value="1"/>
</dbReference>
<dbReference type="SUPFAM" id="SSF101420">
    <property type="entry name" value="C-terminal domain of Ku80"/>
    <property type="match status" value="1"/>
</dbReference>
<evidence type="ECO:0000256" key="14">
    <source>
        <dbReference type="ARBA" id="ARBA00023242"/>
    </source>
</evidence>
<dbReference type="GO" id="GO:0003690">
    <property type="term" value="F:double-stranded DNA binding"/>
    <property type="evidence" value="ECO:0007669"/>
    <property type="project" value="TreeGrafter"/>
</dbReference>
<evidence type="ECO:0000256" key="1">
    <source>
        <dbReference type="ARBA" id="ARBA00004123"/>
    </source>
</evidence>
<feature type="region of interest" description="Disordered" evidence="16">
    <location>
        <begin position="610"/>
        <end position="665"/>
    </location>
</feature>
<evidence type="ECO:0000256" key="5">
    <source>
        <dbReference type="ARBA" id="ARBA00022741"/>
    </source>
</evidence>
<dbReference type="InterPro" id="IPR024193">
    <property type="entry name" value="Ku80"/>
</dbReference>
<dbReference type="Gene3D" id="3.40.50.410">
    <property type="entry name" value="von Willebrand factor, type A domain"/>
    <property type="match status" value="1"/>
</dbReference>
<keyword evidence="9" id="KW-0067">ATP-binding</keyword>
<feature type="compositionally biased region" description="Polar residues" evidence="16">
    <location>
        <begin position="613"/>
        <end position="623"/>
    </location>
</feature>
<dbReference type="GO" id="GO:0004386">
    <property type="term" value="F:helicase activity"/>
    <property type="evidence" value="ECO:0007669"/>
    <property type="project" value="UniProtKB-KW"/>
</dbReference>
<dbReference type="Gene3D" id="1.10.1600.10">
    <property type="match status" value="1"/>
</dbReference>
<name>A0A9P6QIZ2_9FUNG</name>
<evidence type="ECO:0000256" key="15">
    <source>
        <dbReference type="ARBA" id="ARBA00031847"/>
    </source>
</evidence>
<dbReference type="AlphaFoldDB" id="A0A9P6QIZ2"/>
<comment type="caution">
    <text evidence="18">The sequence shown here is derived from an EMBL/GenBank/DDBJ whole genome shotgun (WGS) entry which is preliminary data.</text>
</comment>
<evidence type="ECO:0000256" key="9">
    <source>
        <dbReference type="ARBA" id="ARBA00022840"/>
    </source>
</evidence>
<dbReference type="GO" id="GO:0000723">
    <property type="term" value="P:telomere maintenance"/>
    <property type="evidence" value="ECO:0007669"/>
    <property type="project" value="InterPro"/>
</dbReference>
<accession>A0A9P6QIZ2</accession>
<reference evidence="18" key="1">
    <citation type="journal article" date="2020" name="Fungal Divers.">
        <title>Resolving the Mortierellaceae phylogeny through synthesis of multi-gene phylogenetics and phylogenomics.</title>
        <authorList>
            <person name="Vandepol N."/>
            <person name="Liber J."/>
            <person name="Desiro A."/>
            <person name="Na H."/>
            <person name="Kennedy M."/>
            <person name="Barry K."/>
            <person name="Grigoriev I.V."/>
            <person name="Miller A.N."/>
            <person name="O'Donnell K."/>
            <person name="Stajich J.E."/>
            <person name="Bonito G."/>
        </authorList>
    </citation>
    <scope>NUCLEOTIDE SEQUENCE</scope>
    <source>
        <strain evidence="18">BC1065</strain>
    </source>
</reference>
<keyword evidence="10" id="KW-0779">Telomere</keyword>
<dbReference type="Pfam" id="PF02735">
    <property type="entry name" value="Ku"/>
    <property type="match status" value="1"/>
</dbReference>
<evidence type="ECO:0000256" key="4">
    <source>
        <dbReference type="ARBA" id="ARBA00021792"/>
    </source>
</evidence>
<feature type="domain" description="Ku" evidence="17">
    <location>
        <begin position="306"/>
        <end position="443"/>
    </location>
</feature>
<evidence type="ECO:0000256" key="10">
    <source>
        <dbReference type="ARBA" id="ARBA00022895"/>
    </source>
</evidence>
<dbReference type="Proteomes" id="UP000807716">
    <property type="component" value="Unassembled WGS sequence"/>
</dbReference>
<dbReference type="Pfam" id="PF03731">
    <property type="entry name" value="Ku_N"/>
    <property type="match status" value="1"/>
</dbReference>
<feature type="region of interest" description="Disordered" evidence="16">
    <location>
        <begin position="493"/>
        <end position="515"/>
    </location>
</feature>
<evidence type="ECO:0000256" key="7">
    <source>
        <dbReference type="ARBA" id="ARBA00022801"/>
    </source>
</evidence>
<dbReference type="SUPFAM" id="SSF100939">
    <property type="entry name" value="SPOC domain-like"/>
    <property type="match status" value="1"/>
</dbReference>
<dbReference type="Gene3D" id="2.40.290.10">
    <property type="match status" value="1"/>
</dbReference>
<sequence>MANKEATCYILDIGPTLKAKREGSKRSRLEETKEALIRLVANKVHMNRKTVYVSVVLVGSDVTNNDLASINEEGGEYQNIDVLQPFGVATVDLMKGIQNDVKLGSTMGDCLDGLIVAMDMMVKFCRKLKYEKKIIILTDASAPISPEGIDVVKDNLRSENIQLNVIGTDFDMESTPNPFKTPTQADNEEFFRELCQDTEGDIFALDEAVDMLTQFQTRKVKPTAVFRGTLDLGDHETHPDASLSIPIHMFARTMLARLPSAKKYSAVAEHLSAEDLPEHGLTGLVNMQRHFKLKPLPGDDDTLGEETEVAEEDVERAYMYGKTIVPIRAVDQDAFKLRTTKGMSILGFFPAQTFRREWLTLNVYSIFPAPDQARATVELLGLIYALEEKGSYALCRYVRADDAEPKLGVLWPEITLLHKVLYFAPVAYNEDVRRFGFASLENIRTVTGKKLEKHRLLATDEDKEVMRKFVTAMDLMGSDGAAVDPVAVDGNEGEGAAAEEENRTGGGKEPLTVEDTHNPSIQRHKQLVEFKAMNPTATELEFPPIHPQLLAQLMPKAEMLTQVQPIADQLIRMFDLKKVESKGKGKRGYAASLEREGLASLAGASGSLASALDSTQQQQGSESNAKRFKSESIFGTASSTSGQSGLAGAEGGGDQDGSSSNQSFSMNALNSANVAREVGTMDPVGDFESMVKLAIQDRRQAVATSEGGLAVRPMAGSGRPDFRTAVEQMKAMAIKLIQDSFGPQYYPKAIQCLRSLRTVLSSKDYVVSLPPSSTTGGDTSVMALDAEDAERDSLRGHATMWNQYARELKQLVKNPAASPSRTDFWDMWAKQYNNDLGLITGVEIEKQGGVAGENAMSEQDAAQFFTEEAPDTVAAVGHDADHGGMDEDDLLALMD</sequence>
<evidence type="ECO:0000256" key="2">
    <source>
        <dbReference type="ARBA" id="ARBA00004574"/>
    </source>
</evidence>
<evidence type="ECO:0000256" key="16">
    <source>
        <dbReference type="SAM" id="MobiDB-lite"/>
    </source>
</evidence>
<dbReference type="InterPro" id="IPR006164">
    <property type="entry name" value="DNA_bd_Ku70/Ku80"/>
</dbReference>
<keyword evidence="11" id="KW-0238">DNA-binding</keyword>
<dbReference type="InterPro" id="IPR036465">
    <property type="entry name" value="vWFA_dom_sf"/>
</dbReference>
<dbReference type="GO" id="GO:0006310">
    <property type="term" value="P:DNA recombination"/>
    <property type="evidence" value="ECO:0007669"/>
    <property type="project" value="UniProtKB-KW"/>
</dbReference>
<evidence type="ECO:0000256" key="3">
    <source>
        <dbReference type="ARBA" id="ARBA00007726"/>
    </source>
</evidence>
<evidence type="ECO:0000256" key="8">
    <source>
        <dbReference type="ARBA" id="ARBA00022806"/>
    </source>
</evidence>
<feature type="compositionally biased region" description="Low complexity" evidence="16">
    <location>
        <begin position="656"/>
        <end position="665"/>
    </location>
</feature>
<dbReference type="SUPFAM" id="SSF53300">
    <property type="entry name" value="vWA-like"/>
    <property type="match status" value="1"/>
</dbReference>
<dbReference type="GO" id="GO:0005524">
    <property type="term" value="F:ATP binding"/>
    <property type="evidence" value="ECO:0007669"/>
    <property type="project" value="UniProtKB-KW"/>
</dbReference>
<dbReference type="InterPro" id="IPR014893">
    <property type="entry name" value="Ku_PK_bind"/>
</dbReference>
<evidence type="ECO:0000313" key="18">
    <source>
        <dbReference type="EMBL" id="KAG0270161.1"/>
    </source>
</evidence>
<keyword evidence="19" id="KW-1185">Reference proteome</keyword>
<keyword evidence="13" id="KW-0234">DNA repair</keyword>
<keyword evidence="7" id="KW-0378">Hydrolase</keyword>
<dbReference type="GO" id="GO:0042162">
    <property type="term" value="F:telomeric DNA binding"/>
    <property type="evidence" value="ECO:0007669"/>
    <property type="project" value="InterPro"/>
</dbReference>
<dbReference type="Gene3D" id="1.25.40.240">
    <property type="entry name" value="Ku, C-terminal domain"/>
    <property type="match status" value="1"/>
</dbReference>
<evidence type="ECO:0000256" key="11">
    <source>
        <dbReference type="ARBA" id="ARBA00023125"/>
    </source>
</evidence>
<dbReference type="GO" id="GO:0043564">
    <property type="term" value="C:Ku70:Ku80 complex"/>
    <property type="evidence" value="ECO:0007669"/>
    <property type="project" value="InterPro"/>
</dbReference>
<keyword evidence="14" id="KW-0539">Nucleus</keyword>
<dbReference type="GO" id="GO:0006303">
    <property type="term" value="P:double-strand break repair via nonhomologous end joining"/>
    <property type="evidence" value="ECO:0007669"/>
    <property type="project" value="InterPro"/>
</dbReference>
<proteinExistence type="inferred from homology"/>
<dbReference type="GO" id="GO:0000781">
    <property type="term" value="C:chromosome, telomeric region"/>
    <property type="evidence" value="ECO:0007669"/>
    <property type="project" value="UniProtKB-SubCell"/>
</dbReference>
<dbReference type="InterPro" id="IPR016194">
    <property type="entry name" value="SPOC-like_C_dom_sf"/>
</dbReference>
<organism evidence="18 19">
    <name type="scientific">Actinomortierella ambigua</name>
    <dbReference type="NCBI Taxonomy" id="1343610"/>
    <lineage>
        <taxon>Eukaryota</taxon>
        <taxon>Fungi</taxon>
        <taxon>Fungi incertae sedis</taxon>
        <taxon>Mucoromycota</taxon>
        <taxon>Mortierellomycotina</taxon>
        <taxon>Mortierellomycetes</taxon>
        <taxon>Mortierellales</taxon>
        <taxon>Mortierellaceae</taxon>
        <taxon>Actinomortierella</taxon>
    </lineage>
</organism>
<dbReference type="EMBL" id="JAAAJB010000010">
    <property type="protein sequence ID" value="KAG0270161.1"/>
    <property type="molecule type" value="Genomic_DNA"/>
</dbReference>
<evidence type="ECO:0000256" key="6">
    <source>
        <dbReference type="ARBA" id="ARBA00022763"/>
    </source>
</evidence>
<dbReference type="SMART" id="SM00559">
    <property type="entry name" value="Ku78"/>
    <property type="match status" value="1"/>
</dbReference>
<gene>
    <name evidence="18" type="primary">KU80</name>
    <name evidence="18" type="ORF">DFQ27_000080</name>
</gene>
<comment type="subcellular location">
    <subcellularLocation>
        <location evidence="2">Chromosome</location>
        <location evidence="2">Telomere</location>
    </subcellularLocation>
    <subcellularLocation>
        <location evidence="1">Nucleus</location>
    </subcellularLocation>
</comment>
<keyword evidence="6" id="KW-0227">DNA damage</keyword>
<keyword evidence="8 18" id="KW-0347">Helicase</keyword>
<keyword evidence="12" id="KW-0233">DNA recombination</keyword>
<evidence type="ECO:0000313" key="19">
    <source>
        <dbReference type="Proteomes" id="UP000807716"/>
    </source>
</evidence>
<keyword evidence="5" id="KW-0547">Nucleotide-binding</keyword>
<dbReference type="InterPro" id="IPR005161">
    <property type="entry name" value="Ku_N"/>
</dbReference>
<evidence type="ECO:0000256" key="12">
    <source>
        <dbReference type="ARBA" id="ARBA00023172"/>
    </source>
</evidence>
<comment type="similarity">
    <text evidence="3">Belongs to the ku80 family.</text>
</comment>
<dbReference type="PANTHER" id="PTHR12604:SF4">
    <property type="entry name" value="X-RAY REPAIR CROSS-COMPLEMENTING PROTEIN 5"/>
    <property type="match status" value="1"/>
</dbReference>
<dbReference type="OrthoDB" id="30826at2759"/>
<dbReference type="InterPro" id="IPR036494">
    <property type="entry name" value="Ku_C_sf"/>
</dbReference>
<evidence type="ECO:0000259" key="17">
    <source>
        <dbReference type="SMART" id="SM00559"/>
    </source>
</evidence>
<dbReference type="GO" id="GO:0016787">
    <property type="term" value="F:hydrolase activity"/>
    <property type="evidence" value="ECO:0007669"/>
    <property type="project" value="UniProtKB-KW"/>
</dbReference>